<dbReference type="GO" id="GO:0008270">
    <property type="term" value="F:zinc ion binding"/>
    <property type="evidence" value="ECO:0007669"/>
    <property type="project" value="UniProtKB-KW"/>
</dbReference>
<keyword evidence="2" id="KW-0862">Zinc</keyword>
<sequence length="472" mass="54335">MPRCASGTKRSDLPKGAKVEKLRIRVECKNENPNREVRIDLRVIYWINGKVYEKIQTKINCAEEFGIYLNKKVDKGRFKFNFDIFTKPFANEIVPSNESSENPQTEGEEQQIVDDILRQAIHRVVKVELFRPNFSRQLYVVNLGSADPPGRLNWNRRVFVEAENDAGNYHAFVYAAVDKNERILLGFAPFVKIENGNESSNAPQFSEYQLSLPVKLNPFFKRNIWFLSMDIYQFEETIYSIETKNESKSPITNSGDGTDDVTAGCSICLEELTNGQQIIKLHAEKGENYAHLFHENCIKIWFKQAQFPLCPLCKQTAKYETSGTFPPIFESSAEIFSNFHMNSIGELFRIGREDENEFLRTQAKHQIKAIVDQLNNSAKNYKNFLSNTNLKHLVPFLEQNFFEIGTDKFVETEIVGQIRNLLENFINDQQNRGKEDIAIAKYLLKLASASKIAQNSQANNAIEKLKIIREEQ</sequence>
<evidence type="ECO:0000256" key="3">
    <source>
        <dbReference type="PROSITE-ProRule" id="PRU00175"/>
    </source>
</evidence>
<evidence type="ECO:0000256" key="2">
    <source>
        <dbReference type="ARBA" id="ARBA00022833"/>
    </source>
</evidence>
<dbReference type="SUPFAM" id="SSF57850">
    <property type="entry name" value="RING/U-box"/>
    <property type="match status" value="1"/>
</dbReference>
<dbReference type="Pfam" id="PF13639">
    <property type="entry name" value="zf-RING_2"/>
    <property type="match status" value="1"/>
</dbReference>
<reference evidence="5 6" key="1">
    <citation type="submission" date="2024-10" db="EMBL/GenBank/DDBJ databases">
        <authorList>
            <person name="Kim D."/>
        </authorList>
    </citation>
    <scope>NUCLEOTIDE SEQUENCE [LARGE SCALE GENOMIC DNA]</scope>
    <source>
        <strain evidence="5">Taebaek</strain>
    </source>
</reference>
<evidence type="ECO:0000313" key="6">
    <source>
        <dbReference type="Proteomes" id="UP001620645"/>
    </source>
</evidence>
<evidence type="ECO:0000259" key="4">
    <source>
        <dbReference type="PROSITE" id="PS50089"/>
    </source>
</evidence>
<keyword evidence="6" id="KW-1185">Reference proteome</keyword>
<dbReference type="EMBL" id="JBICCN010000373">
    <property type="protein sequence ID" value="KAL3072966.1"/>
    <property type="molecule type" value="Genomic_DNA"/>
</dbReference>
<organism evidence="5 6">
    <name type="scientific">Heterodera schachtii</name>
    <name type="common">Sugarbeet cyst nematode worm</name>
    <name type="synonym">Tylenchus schachtii</name>
    <dbReference type="NCBI Taxonomy" id="97005"/>
    <lineage>
        <taxon>Eukaryota</taxon>
        <taxon>Metazoa</taxon>
        <taxon>Ecdysozoa</taxon>
        <taxon>Nematoda</taxon>
        <taxon>Chromadorea</taxon>
        <taxon>Rhabditida</taxon>
        <taxon>Tylenchina</taxon>
        <taxon>Tylenchomorpha</taxon>
        <taxon>Tylenchoidea</taxon>
        <taxon>Heteroderidae</taxon>
        <taxon>Heteroderinae</taxon>
        <taxon>Heterodera</taxon>
    </lineage>
</organism>
<comment type="caution">
    <text evidence="5">The sequence shown here is derived from an EMBL/GenBank/DDBJ whole genome shotgun (WGS) entry which is preliminary data.</text>
</comment>
<gene>
    <name evidence="5" type="ORF">niasHS_017940</name>
</gene>
<dbReference type="InterPro" id="IPR001841">
    <property type="entry name" value="Znf_RING"/>
</dbReference>
<dbReference type="InterPro" id="IPR013083">
    <property type="entry name" value="Znf_RING/FYVE/PHD"/>
</dbReference>
<dbReference type="PROSITE" id="PS50089">
    <property type="entry name" value="ZF_RING_2"/>
    <property type="match status" value="1"/>
</dbReference>
<dbReference type="Proteomes" id="UP001620645">
    <property type="component" value="Unassembled WGS sequence"/>
</dbReference>
<evidence type="ECO:0000256" key="1">
    <source>
        <dbReference type="ARBA" id="ARBA00022771"/>
    </source>
</evidence>
<proteinExistence type="predicted"/>
<evidence type="ECO:0000313" key="5">
    <source>
        <dbReference type="EMBL" id="KAL3072966.1"/>
    </source>
</evidence>
<protein>
    <recommendedName>
        <fullName evidence="4">RING-type domain-containing protein</fullName>
    </recommendedName>
</protein>
<feature type="domain" description="RING-type" evidence="4">
    <location>
        <begin position="265"/>
        <end position="314"/>
    </location>
</feature>
<dbReference type="Gene3D" id="3.30.40.10">
    <property type="entry name" value="Zinc/RING finger domain, C3HC4 (zinc finger)"/>
    <property type="match status" value="1"/>
</dbReference>
<name>A0ABD2I141_HETSC</name>
<dbReference type="AlphaFoldDB" id="A0ABD2I141"/>
<keyword evidence="1 3" id="KW-0863">Zinc-finger</keyword>
<accession>A0ABD2I141</accession>
<keyword evidence="1 3" id="KW-0479">Metal-binding</keyword>